<gene>
    <name evidence="1" type="ORF">L1987_21374</name>
</gene>
<dbReference type="Proteomes" id="UP001056120">
    <property type="component" value="Linkage Group LG07"/>
</dbReference>
<accession>A0ACB9IVE2</accession>
<name>A0ACB9IVE2_9ASTR</name>
<sequence>MQGSWVGLRPFKKLTGLAILYYKGTEFPSWVGVPSFACLTQLTLRGCISCTSLQTLGQLPSLQILFLESMYMLKRLGSVLLRPSNSFHGVAFPSLQVLKFKDMEGCLREIAIINCPKLDLVAIEFIQSLQVLHVEGCSLVVLRSMVSVSSSITRLTIKNIKGLTQLQREVLEHLRAVEYLHILKCDEVTYLWESEAAGCNILLSLQKLELDISNCNNLKSFPHKHLKSLTSLKSLRICFCPSLDYSFRCGLWPPNLRNLEIGGLKKPISEWEFQNFPTSLVTLYLHGEKSGVVTFAKAEEDISSSSFLFPSSLTSLEIYGFMELESLPEGMQHFMCLQHLGIYRCPKLRDLPETLLPSLSCLSVDTDSSMKLRKKSRSRKGMYWPIISQIPLFDLH</sequence>
<evidence type="ECO:0000313" key="2">
    <source>
        <dbReference type="Proteomes" id="UP001056120"/>
    </source>
</evidence>
<evidence type="ECO:0000313" key="1">
    <source>
        <dbReference type="EMBL" id="KAI3811648.1"/>
    </source>
</evidence>
<reference evidence="1 2" key="2">
    <citation type="journal article" date="2022" name="Mol. Ecol. Resour.">
        <title>The genomes of chicory, endive, great burdock and yacon provide insights into Asteraceae paleo-polyploidization history and plant inulin production.</title>
        <authorList>
            <person name="Fan W."/>
            <person name="Wang S."/>
            <person name="Wang H."/>
            <person name="Wang A."/>
            <person name="Jiang F."/>
            <person name="Liu H."/>
            <person name="Zhao H."/>
            <person name="Xu D."/>
            <person name="Zhang Y."/>
        </authorList>
    </citation>
    <scope>NUCLEOTIDE SEQUENCE [LARGE SCALE GENOMIC DNA]</scope>
    <source>
        <strain evidence="2">cv. Yunnan</strain>
        <tissue evidence="1">Leaves</tissue>
    </source>
</reference>
<reference evidence="2" key="1">
    <citation type="journal article" date="2022" name="Mol. Ecol. Resour.">
        <title>The genomes of chicory, endive, great burdock and yacon provide insights into Asteraceae palaeo-polyploidization history and plant inulin production.</title>
        <authorList>
            <person name="Fan W."/>
            <person name="Wang S."/>
            <person name="Wang H."/>
            <person name="Wang A."/>
            <person name="Jiang F."/>
            <person name="Liu H."/>
            <person name="Zhao H."/>
            <person name="Xu D."/>
            <person name="Zhang Y."/>
        </authorList>
    </citation>
    <scope>NUCLEOTIDE SEQUENCE [LARGE SCALE GENOMIC DNA]</scope>
    <source>
        <strain evidence="2">cv. Yunnan</strain>
    </source>
</reference>
<protein>
    <submittedName>
        <fullName evidence="1">Uncharacterized protein</fullName>
    </submittedName>
</protein>
<keyword evidence="2" id="KW-1185">Reference proteome</keyword>
<dbReference type="EMBL" id="CM042024">
    <property type="protein sequence ID" value="KAI3811648.1"/>
    <property type="molecule type" value="Genomic_DNA"/>
</dbReference>
<comment type="caution">
    <text evidence="1">The sequence shown here is derived from an EMBL/GenBank/DDBJ whole genome shotgun (WGS) entry which is preliminary data.</text>
</comment>
<proteinExistence type="predicted"/>
<organism evidence="1 2">
    <name type="scientific">Smallanthus sonchifolius</name>
    <dbReference type="NCBI Taxonomy" id="185202"/>
    <lineage>
        <taxon>Eukaryota</taxon>
        <taxon>Viridiplantae</taxon>
        <taxon>Streptophyta</taxon>
        <taxon>Embryophyta</taxon>
        <taxon>Tracheophyta</taxon>
        <taxon>Spermatophyta</taxon>
        <taxon>Magnoliopsida</taxon>
        <taxon>eudicotyledons</taxon>
        <taxon>Gunneridae</taxon>
        <taxon>Pentapetalae</taxon>
        <taxon>asterids</taxon>
        <taxon>campanulids</taxon>
        <taxon>Asterales</taxon>
        <taxon>Asteraceae</taxon>
        <taxon>Asteroideae</taxon>
        <taxon>Heliantheae alliance</taxon>
        <taxon>Millerieae</taxon>
        <taxon>Smallanthus</taxon>
    </lineage>
</organism>